<evidence type="ECO:0000256" key="1">
    <source>
        <dbReference type="ARBA" id="ARBA00004141"/>
    </source>
</evidence>
<protein>
    <recommendedName>
        <fullName evidence="8">AI-2E family transporter</fullName>
    </recommendedName>
</protein>
<comment type="caution">
    <text evidence="7">The sequence shown here is derived from an EMBL/GenBank/DDBJ whole genome shotgun (WGS) entry which is preliminary data.</text>
</comment>
<sequence length="428" mass="47754">MQKKETKITIPEDTRLISFLGGKTIIYILSALILIGILIFTMDTISFIFKPLQIMFSTVVAPVILAIVFYYIFNPMVTFLERRKINRGMATSIVFVLFIFMLVYGVGLLVPILSSQLTNLVNEFPTYIEQMNAYFDRLLANSTFKDYYEQAQNWLDSTVGSIPEMILAWIGNSSEKIMNIFSTISSVVVVTVTFPVILFFMLKDQGKFKPFVMKNVPPVFRDDVEKISRQMSLQVGSYVQGQLLVALSLGALLIVGYLIIGLDYAFVLALIATLTAVIPFIGATIGVIPALFVAAFTSPAMLLKMGVVWALAQFIQGNIIEPSIMGRNLKMHPLTIIIVLLIMGNLLGLIGMILGVPLFAMLKILLEHVLEKFKIRYNRYFAEVAGPFELEEEEPVLVNGSTPVKDFATVAVVQDVPDNDNENGTEER</sequence>
<feature type="transmembrane region" description="Helical" evidence="6">
    <location>
        <begin position="238"/>
        <end position="260"/>
    </location>
</feature>
<evidence type="ECO:0000256" key="4">
    <source>
        <dbReference type="ARBA" id="ARBA00022989"/>
    </source>
</evidence>
<keyword evidence="5 6" id="KW-0472">Membrane</keyword>
<evidence type="ECO:0000313" key="7">
    <source>
        <dbReference type="EMBL" id="MPM18360.1"/>
    </source>
</evidence>
<dbReference type="InterPro" id="IPR002549">
    <property type="entry name" value="AI-2E-like"/>
</dbReference>
<evidence type="ECO:0000256" key="5">
    <source>
        <dbReference type="ARBA" id="ARBA00023136"/>
    </source>
</evidence>
<dbReference type="PANTHER" id="PTHR21716">
    <property type="entry name" value="TRANSMEMBRANE PROTEIN"/>
    <property type="match status" value="1"/>
</dbReference>
<dbReference type="AlphaFoldDB" id="A0A644XQ68"/>
<comment type="similarity">
    <text evidence="2">Belongs to the autoinducer-2 exporter (AI-2E) (TC 2.A.86) family.</text>
</comment>
<evidence type="ECO:0000256" key="3">
    <source>
        <dbReference type="ARBA" id="ARBA00022692"/>
    </source>
</evidence>
<feature type="transmembrane region" description="Helical" evidence="6">
    <location>
        <begin position="93"/>
        <end position="113"/>
    </location>
</feature>
<evidence type="ECO:0000256" key="2">
    <source>
        <dbReference type="ARBA" id="ARBA00009773"/>
    </source>
</evidence>
<keyword evidence="3 6" id="KW-0812">Transmembrane</keyword>
<feature type="transmembrane region" description="Helical" evidence="6">
    <location>
        <begin position="266"/>
        <end position="294"/>
    </location>
</feature>
<proteinExistence type="inferred from homology"/>
<dbReference type="GO" id="GO:0016020">
    <property type="term" value="C:membrane"/>
    <property type="evidence" value="ECO:0007669"/>
    <property type="project" value="UniProtKB-SubCell"/>
</dbReference>
<dbReference type="EMBL" id="VSSQ01002968">
    <property type="protein sequence ID" value="MPM18360.1"/>
    <property type="molecule type" value="Genomic_DNA"/>
</dbReference>
<feature type="transmembrane region" description="Helical" evidence="6">
    <location>
        <begin position="336"/>
        <end position="366"/>
    </location>
</feature>
<gene>
    <name evidence="7" type="ORF">SDC9_64769</name>
</gene>
<dbReference type="GO" id="GO:0055085">
    <property type="term" value="P:transmembrane transport"/>
    <property type="evidence" value="ECO:0007669"/>
    <property type="project" value="TreeGrafter"/>
</dbReference>
<dbReference type="Pfam" id="PF01594">
    <property type="entry name" value="AI-2E_transport"/>
    <property type="match status" value="1"/>
</dbReference>
<accession>A0A644XQ68</accession>
<name>A0A644XQ68_9ZZZZ</name>
<feature type="transmembrane region" description="Helical" evidence="6">
    <location>
        <begin position="177"/>
        <end position="202"/>
    </location>
</feature>
<keyword evidence="4 6" id="KW-1133">Transmembrane helix</keyword>
<evidence type="ECO:0008006" key="8">
    <source>
        <dbReference type="Google" id="ProtNLM"/>
    </source>
</evidence>
<feature type="transmembrane region" description="Helical" evidence="6">
    <location>
        <begin position="25"/>
        <end position="48"/>
    </location>
</feature>
<comment type="subcellular location">
    <subcellularLocation>
        <location evidence="1">Membrane</location>
        <topology evidence="1">Multi-pass membrane protein</topology>
    </subcellularLocation>
</comment>
<dbReference type="PANTHER" id="PTHR21716:SF69">
    <property type="entry name" value="TRANSPORT PROTEIN YUBA-RELATED"/>
    <property type="match status" value="1"/>
</dbReference>
<evidence type="ECO:0000256" key="6">
    <source>
        <dbReference type="SAM" id="Phobius"/>
    </source>
</evidence>
<organism evidence="7">
    <name type="scientific">bioreactor metagenome</name>
    <dbReference type="NCBI Taxonomy" id="1076179"/>
    <lineage>
        <taxon>unclassified sequences</taxon>
        <taxon>metagenomes</taxon>
        <taxon>ecological metagenomes</taxon>
    </lineage>
</organism>
<reference evidence="7" key="1">
    <citation type="submission" date="2019-08" db="EMBL/GenBank/DDBJ databases">
        <authorList>
            <person name="Kucharzyk K."/>
            <person name="Murdoch R.W."/>
            <person name="Higgins S."/>
            <person name="Loffler F."/>
        </authorList>
    </citation>
    <scope>NUCLEOTIDE SEQUENCE</scope>
</reference>
<feature type="transmembrane region" description="Helical" evidence="6">
    <location>
        <begin position="54"/>
        <end position="73"/>
    </location>
</feature>